<dbReference type="PANTHER" id="PTHR12224">
    <property type="entry name" value="BETA-1,4-MANNOSYL-GLYCOPROTEIN BETA-1,4-N-ACETYLGLUCOSAMINYL-TRANSFERASE"/>
    <property type="match status" value="1"/>
</dbReference>
<feature type="transmembrane region" description="Helical" evidence="1">
    <location>
        <begin position="942"/>
        <end position="964"/>
    </location>
</feature>
<keyword evidence="1" id="KW-1133">Transmembrane helix</keyword>
<protein>
    <submittedName>
        <fullName evidence="2">Uncharacterized protein</fullName>
    </submittedName>
</protein>
<dbReference type="PANTHER" id="PTHR12224:SF0">
    <property type="entry name" value="BETA-1,4-MANNOSYL-GLYCOPROTEIN 4-BETA-N-ACETYLGLUCOSAMINYLTRANSFERASE"/>
    <property type="match status" value="1"/>
</dbReference>
<organism evidence="2 3">
    <name type="scientific">Orchesella dallaii</name>
    <dbReference type="NCBI Taxonomy" id="48710"/>
    <lineage>
        <taxon>Eukaryota</taxon>
        <taxon>Metazoa</taxon>
        <taxon>Ecdysozoa</taxon>
        <taxon>Arthropoda</taxon>
        <taxon>Hexapoda</taxon>
        <taxon>Collembola</taxon>
        <taxon>Entomobryomorpha</taxon>
        <taxon>Entomobryoidea</taxon>
        <taxon>Orchesellidae</taxon>
        <taxon>Orchesellinae</taxon>
        <taxon>Orchesella</taxon>
    </lineage>
</organism>
<gene>
    <name evidence="2" type="ORF">ODALV1_LOCUS23624</name>
</gene>
<evidence type="ECO:0000256" key="1">
    <source>
        <dbReference type="SAM" id="Phobius"/>
    </source>
</evidence>
<dbReference type="Pfam" id="PF04724">
    <property type="entry name" value="Glyco_transf_17"/>
    <property type="match status" value="1"/>
</dbReference>
<keyword evidence="1" id="KW-0812">Transmembrane</keyword>
<feature type="transmembrane region" description="Helical" evidence="1">
    <location>
        <begin position="584"/>
        <end position="603"/>
    </location>
</feature>
<feature type="transmembrane region" description="Helical" evidence="1">
    <location>
        <begin position="1440"/>
        <end position="1459"/>
    </location>
</feature>
<sequence>MVASRAKEIDPVSDRLVRTLFTKWQKIHSFEVLKRCNKTALILPSYLCHRFAQKLSSEILEERIYVSRQVLDEQSFHVRLRGFIKLGELKRIKGIEASGIWEFWLQLFRDVGIQKVDSVKEKYILSSETGTFSSLFQKSLYYSKLYTETKQKFKQEYENATPQKNFVPLNNFNEYLSKFGRCFVHLTNFQNVDIEPPEFPIVIRHHIPALVTTFTQYLTSNDESLIWIPRGLNVTGVALETYSCPFSTLVEHDTGVCLNLNPNKFSMRARPWNCEFNVALYPPLYVFGKLAIRDALLPTYLLYPRVWNRQDGREIYTSYTATIRTKVFNAWIIDDIYENQWTTDHFYYWKALSKYEDPIRIILSHDVHFLMETRRTGSRHPFSSSEVINIKVPFLCKSQPTKRPCTKAPHHYNISFQERHAKDMEELYETLYFEWHKLWNIQLITWSSIFEEIGFMKHFSMCENYIEHKGYWVNLPFTSIHERVAHAVVHVLQSTMGNSTYQFLSTGFHKEFCISGKLLEMTDTSNIEVNLIQTTLEITSKQILKDDSIVFHIPNPLISLRFVSCGRPQESGLEFVELVKIFDFYIWLCLLILLMGLSLPIQVKKSGSTDHRNWKRRCNRHFKQCCTDLFPLIKALLEQGDTFLASSNGQMSLLIRGSFIAVVLVLSNAYKGQNVYNLVTSRKLIPYHYVKQLIQDQFTVYTEIIDPTIWMPTLISGNLTGMEVKKHTLSLMERDTQYANLTKDPFLGVDMWTEVYSLYLEMKQMIRLGVGLKYKRLEELHVFVNSTEMLPTTMDTIKAVREELFPPYFNATMVASRAKEIDPVSDRLVRTLFTKWQKIHSFEVLKRCNKTALILPSYLCHRFAQKLSSEISEDRIYVSKQVLEEQSFHVRLRGFIKLGELKRIKGIEASGIWEFWLQIFRDSTLYIEKQARNELKKPTMSGNISVIFSILMFLTVLTSLSGTWQPQNTLRLENELDIFHDCSLHIAVNHINLGNKTDYDGSYNLEPFQFTPIILSTHRFDAILNGMELLLSFGDLYCDGRAARLAPNQSFKFRALPNPKRTCLAQVYIDPLPCKRWTFPDIPYLGDSSQKIFGGTFLDPIFYYMKDAVQFSISKSAFSFVHVTKRRELTPYFNEILFKSDYYLQFLNIFHAYNYIQPTKIHIKIAYYEDESDGIYKEIERGLITCPEYEEWWQRALKLREKNLKDSGFFSVMIRSNCYSSALEKVAKTPHVIPYKDLQVAPKTWLDLEFLRGNSKQCSKDHIILVSPNAKNIENLASFYMKDLIQFRNRNELELMRHEQLMESLILSLLHSNSTLVGNDDIPGNMMLPALSLPFIYPMMAPIMYTESNGYIGQLSQVRFVTCAPLKKPSWLSLFGLAAAFEGRLWLALGLCSFVSGIILHGLLKLTQRVTLKRIDVSLAYVGFAWGVLLGQGNSAVDKIRWIGGSWALVGVVLTNAYLGDNINMLTAPLHVKRVETFGELFQSKFSVYSSSPETIALRTAGAIFKQQGLVGDLAIALRKPQSLEFAPESTFTLLFVTKNLQLSMEEAFKKAKRMEKKVNISFEKAEDLAKVGDVEFYLGAIGECGMDAYVDTKGNLDRVYLQLKRRLNLKSNLLNQLTMSKDSYGEICENWQFGNIPWPATMFLRKVHSLLESGLVPLWKKWSHWVDTLGEEVRIAKEEQKVYRPVALHENIQVLFFFYLAITIVPIIVFLVEEWKRAVNKARLVVLNVSHSFCCRAVLGSSTKVQKFEAIRCFMETLRQYQWEELLLAYQNKKNDTSKFSLWCSKLFLKLTPALIAEPKVNINASCAPPPLQFPTSMPPCAKLNQPRKVAVLLQHGFDADTLEIHFHELDELVDKFFIIESTLTYYLGVGKPLIWERLKEQPRFEKFVPKVVHLVLDDEELLKVKLETVKEEEGQIKDTIYNIEALQEKMRWLKFLRWNNITKFFGDEDLLGFGDVDEIPKRNVIFHLKHCEMFGDPVDIGTWFPYGRIDQAFRTDYPVGNHAYTYGDPTYWTFKKALNFARRNNFKKIPTRKRGTSGNFVVGGIHMTHYGYLPFQLAKLLTTIEAVDVGVQNKFAKIIQFLIDELRINETLSKVEELEAFKNIEEELSKTPAEFLGRIIKVEKLKLEFEEEYKLLVKLPWFYDCNRGRYPMWEGKHDERLD</sequence>
<evidence type="ECO:0000313" key="3">
    <source>
        <dbReference type="Proteomes" id="UP001642540"/>
    </source>
</evidence>
<dbReference type="EMBL" id="CAXLJM020000081">
    <property type="protein sequence ID" value="CAL8130220.1"/>
    <property type="molecule type" value="Genomic_DNA"/>
</dbReference>
<feature type="transmembrane region" description="Helical" evidence="1">
    <location>
        <begin position="1416"/>
        <end position="1434"/>
    </location>
</feature>
<proteinExistence type="predicted"/>
<comment type="caution">
    <text evidence="2">The sequence shown here is derived from an EMBL/GenBank/DDBJ whole genome shotgun (WGS) entry which is preliminary data.</text>
</comment>
<feature type="transmembrane region" description="Helical" evidence="1">
    <location>
        <begin position="1385"/>
        <end position="1404"/>
    </location>
</feature>
<feature type="transmembrane region" description="Helical" evidence="1">
    <location>
        <begin position="1695"/>
        <end position="1713"/>
    </location>
</feature>
<dbReference type="Gene3D" id="1.10.287.70">
    <property type="match status" value="1"/>
</dbReference>
<evidence type="ECO:0000313" key="2">
    <source>
        <dbReference type="EMBL" id="CAL8130220.1"/>
    </source>
</evidence>
<dbReference type="Proteomes" id="UP001642540">
    <property type="component" value="Unassembled WGS sequence"/>
</dbReference>
<dbReference type="InterPro" id="IPR006813">
    <property type="entry name" value="Glyco_trans_17"/>
</dbReference>
<accession>A0ABP1RLL4</accession>
<keyword evidence="3" id="KW-1185">Reference proteome</keyword>
<keyword evidence="1" id="KW-0472">Membrane</keyword>
<name>A0ABP1RLL4_9HEXA</name>
<reference evidence="2 3" key="1">
    <citation type="submission" date="2024-08" db="EMBL/GenBank/DDBJ databases">
        <authorList>
            <person name="Cucini C."/>
            <person name="Frati F."/>
        </authorList>
    </citation>
    <scope>NUCLEOTIDE SEQUENCE [LARGE SCALE GENOMIC DNA]</scope>
</reference>